<feature type="compositionally biased region" description="Low complexity" evidence="1">
    <location>
        <begin position="27"/>
        <end position="49"/>
    </location>
</feature>
<dbReference type="Proteomes" id="UP001206483">
    <property type="component" value="Unassembled WGS sequence"/>
</dbReference>
<dbReference type="Pfam" id="PF07591">
    <property type="entry name" value="PT-HINT"/>
    <property type="match status" value="1"/>
</dbReference>
<feature type="compositionally biased region" description="Pro residues" evidence="1">
    <location>
        <begin position="50"/>
        <end position="62"/>
    </location>
</feature>
<reference evidence="3 4" key="1">
    <citation type="submission" date="2022-06" db="EMBL/GenBank/DDBJ databases">
        <title>Sequencing the genomes of 1000 actinobacteria strains.</title>
        <authorList>
            <person name="Klenk H.-P."/>
        </authorList>
    </citation>
    <scope>NUCLEOTIDE SEQUENCE [LARGE SCALE GENOMIC DNA]</scope>
    <source>
        <strain evidence="3 4">DSM 41656</strain>
    </source>
</reference>
<feature type="compositionally biased region" description="Polar residues" evidence="1">
    <location>
        <begin position="1"/>
        <end position="12"/>
    </location>
</feature>
<name>A0ABT1J3L8_9ACTN</name>
<keyword evidence="2" id="KW-0472">Membrane</keyword>
<comment type="caution">
    <text evidence="3">The sequence shown here is derived from an EMBL/GenBank/DDBJ whole genome shotgun (WGS) entry which is preliminary data.</text>
</comment>
<dbReference type="PROSITE" id="PS50818">
    <property type="entry name" value="INTEIN_C_TER"/>
    <property type="match status" value="1"/>
</dbReference>
<dbReference type="RefSeq" id="WP_253800821.1">
    <property type="nucleotide sequence ID" value="NZ_BAAAUB010000016.1"/>
</dbReference>
<dbReference type="Gene3D" id="2.170.16.10">
    <property type="entry name" value="Hedgehog/Intein (Hint) domain"/>
    <property type="match status" value="1"/>
</dbReference>
<dbReference type="CDD" id="cd00081">
    <property type="entry name" value="Hint"/>
    <property type="match status" value="1"/>
</dbReference>
<evidence type="ECO:0008006" key="5">
    <source>
        <dbReference type="Google" id="ProtNLM"/>
    </source>
</evidence>
<feature type="region of interest" description="Disordered" evidence="1">
    <location>
        <begin position="1"/>
        <end position="62"/>
    </location>
</feature>
<dbReference type="InterPro" id="IPR036844">
    <property type="entry name" value="Hint_dom_sf"/>
</dbReference>
<sequence>MQQDSGEGSPSTPSNGPDPWAPPNPANPWAAPTAAAAEGSSAAPSAQPYPWIPPMPTRPPGPPRRAWWRRRLVLGVGAGGLALAVAAGVLVWRGGEDAAAADAANRAPFYLAVYNLFGEPAVHYTGSASGATSWDLTVTADDETLGTVTSEGNRFDLLAVGGRTYLKPPSGRLADYAGSTPRAMLEGKWLTGNPALTDLVPELPGSPSTFASRLWTALDMARHFPAAGAAPTRIDGQDALTVSTSLGTLAVSATAPYRVLRIDPEPSAKNAAALGGPTRIPVALAAAPDVVSAAGQGPGTVALSPLAPAEVGQTYDALIDRTRTLSSAVDLGVGFDFNQTGNLACSDSCTVTEHVTTSTAAGRSTKLTGNVTAVLNADVTLNGEAAGSCSQTAELPLNGSGTISCVDSAIAPVVAKIKAQKQQEADQQAQAQGRNVTLQYTLDYRAQVSLTAVAQGQAEVDQEVKGQQTRKDQAVRTAQDNAGQQPDCGQDSFLAGTGVLAADGSAVPIQELGAGDRVRNAVAGATDLQAHPVDAVVVTDTDRDFVALGVDGPQGGGELGVTAHHLFYDLTTAAWTPAAELHPGDLLQSTGTARATVRSVHPYRGAARTFNLSVAGVHSYFVLAGGTPVLVHNCPMKRDAKALKGVKVPRTYEGLDIAHTRQNHVPGKDGLAPGKDAWPATITDPQLEDIARQALRNTPRVIGYDPNTGMVQAVAMVNGVPVQFQIPRGGGQMRSIYPLRPWPGK</sequence>
<keyword evidence="2" id="KW-1133">Transmembrane helix</keyword>
<keyword evidence="2" id="KW-0812">Transmembrane</keyword>
<dbReference type="InterPro" id="IPR030934">
    <property type="entry name" value="Intein_C"/>
</dbReference>
<evidence type="ECO:0000313" key="4">
    <source>
        <dbReference type="Proteomes" id="UP001206483"/>
    </source>
</evidence>
<dbReference type="EMBL" id="JAMZDX010000005">
    <property type="protein sequence ID" value="MCP2312024.1"/>
    <property type="molecule type" value="Genomic_DNA"/>
</dbReference>
<evidence type="ECO:0000313" key="3">
    <source>
        <dbReference type="EMBL" id="MCP2312024.1"/>
    </source>
</evidence>
<proteinExistence type="predicted"/>
<dbReference type="SUPFAM" id="SSF51294">
    <property type="entry name" value="Hedgehog/intein (Hint) domain"/>
    <property type="match status" value="1"/>
</dbReference>
<gene>
    <name evidence="3" type="ORF">FHR36_005190</name>
</gene>
<accession>A0ABT1J3L8</accession>
<evidence type="ECO:0000256" key="2">
    <source>
        <dbReference type="SAM" id="Phobius"/>
    </source>
</evidence>
<protein>
    <recommendedName>
        <fullName evidence="5">Intein</fullName>
    </recommendedName>
</protein>
<feature type="transmembrane region" description="Helical" evidence="2">
    <location>
        <begin position="72"/>
        <end position="92"/>
    </location>
</feature>
<keyword evidence="4" id="KW-1185">Reference proteome</keyword>
<evidence type="ECO:0000256" key="1">
    <source>
        <dbReference type="SAM" id="MobiDB-lite"/>
    </source>
</evidence>
<organism evidence="3 4">
    <name type="scientific">Kitasatospora paracochleata</name>
    <dbReference type="NCBI Taxonomy" id="58354"/>
    <lineage>
        <taxon>Bacteria</taxon>
        <taxon>Bacillati</taxon>
        <taxon>Actinomycetota</taxon>
        <taxon>Actinomycetes</taxon>
        <taxon>Kitasatosporales</taxon>
        <taxon>Streptomycetaceae</taxon>
        <taxon>Kitasatospora</taxon>
    </lineage>
</organism>